<keyword evidence="10" id="KW-1185">Reference proteome</keyword>
<accession>A0A5K7X7L5</accession>
<dbReference type="GO" id="GO:0008233">
    <property type="term" value="F:peptidase activity"/>
    <property type="evidence" value="ECO:0007669"/>
    <property type="project" value="UniProtKB-KW"/>
</dbReference>
<gene>
    <name evidence="9" type="ORF">PLANPX_0333</name>
</gene>
<dbReference type="AlphaFoldDB" id="A0A5K7X7L5"/>
<dbReference type="NCBIfam" id="TIGR04178">
    <property type="entry name" value="exo_archaeo"/>
    <property type="match status" value="1"/>
</dbReference>
<keyword evidence="5" id="KW-0378">Hydrolase</keyword>
<evidence type="ECO:0000256" key="3">
    <source>
        <dbReference type="ARBA" id="ARBA00022670"/>
    </source>
</evidence>
<keyword evidence="7 8" id="KW-0472">Membrane</keyword>
<dbReference type="InterPro" id="IPR026392">
    <property type="entry name" value="Exo/Archaeosortase_dom"/>
</dbReference>
<dbReference type="Pfam" id="PF09721">
    <property type="entry name" value="Exosortase_EpsH"/>
    <property type="match status" value="1"/>
</dbReference>
<feature type="transmembrane region" description="Helical" evidence="8">
    <location>
        <begin position="92"/>
        <end position="113"/>
    </location>
</feature>
<sequence>MSTAASRNLNPRGNFSDFDYDDSQPLSAHDAQTAWIIFGALVATLVAAYFNMLAFTATSWVKDMYSHGYIIPFFAAYLFWIRRRPLTEAAPVERWIGVGVLAASLGLRVFSAYFDFNNFERLSFIGALLGVCLLIGGKSMFRWAWLPVAFLLFMYPLPSLVENTLLMKLQTWASILSTWTLQTLGVSASRMGNTILVDTLKEPLQVAEACSGLRMLTIFGAMSVALVMIIDRPWWDKLVILLSAIPIALASNVIRIVSTALLYMAFGQDTPWLVDLVHHWAGLAMMPIGLGLLWIELAILSRLTIPIDDDAFAPYGAATA</sequence>
<dbReference type="EMBL" id="AP021861">
    <property type="protein sequence ID" value="BBO30721.1"/>
    <property type="molecule type" value="Genomic_DNA"/>
</dbReference>
<dbReference type="GO" id="GO:0006508">
    <property type="term" value="P:proteolysis"/>
    <property type="evidence" value="ECO:0007669"/>
    <property type="project" value="UniProtKB-KW"/>
</dbReference>
<dbReference type="GO" id="GO:0005886">
    <property type="term" value="C:plasma membrane"/>
    <property type="evidence" value="ECO:0007669"/>
    <property type="project" value="UniProtKB-SubCell"/>
</dbReference>
<keyword evidence="4 8" id="KW-0812">Transmembrane</keyword>
<evidence type="ECO:0000256" key="6">
    <source>
        <dbReference type="ARBA" id="ARBA00022989"/>
    </source>
</evidence>
<name>A0A5K7X7L5_9BACT</name>
<evidence type="ECO:0000313" key="10">
    <source>
        <dbReference type="Proteomes" id="UP000326837"/>
    </source>
</evidence>
<feature type="transmembrane region" description="Helical" evidence="8">
    <location>
        <begin position="277"/>
        <end position="295"/>
    </location>
</feature>
<evidence type="ECO:0000256" key="1">
    <source>
        <dbReference type="ARBA" id="ARBA00004651"/>
    </source>
</evidence>
<evidence type="ECO:0008006" key="11">
    <source>
        <dbReference type="Google" id="ProtNLM"/>
    </source>
</evidence>
<feature type="transmembrane region" description="Helical" evidence="8">
    <location>
        <begin position="212"/>
        <end position="231"/>
    </location>
</feature>
<organism evidence="9 10">
    <name type="scientific">Lacipirellula parvula</name>
    <dbReference type="NCBI Taxonomy" id="2650471"/>
    <lineage>
        <taxon>Bacteria</taxon>
        <taxon>Pseudomonadati</taxon>
        <taxon>Planctomycetota</taxon>
        <taxon>Planctomycetia</taxon>
        <taxon>Pirellulales</taxon>
        <taxon>Lacipirellulaceae</taxon>
        <taxon>Lacipirellula</taxon>
    </lineage>
</organism>
<dbReference type="KEGG" id="lpav:PLANPX_0333"/>
<proteinExistence type="predicted"/>
<dbReference type="InterPro" id="IPR013426">
    <property type="entry name" value="EpsH-like"/>
</dbReference>
<evidence type="ECO:0000256" key="4">
    <source>
        <dbReference type="ARBA" id="ARBA00022692"/>
    </source>
</evidence>
<comment type="subcellular location">
    <subcellularLocation>
        <location evidence="1">Cell membrane</location>
        <topology evidence="1">Multi-pass membrane protein</topology>
    </subcellularLocation>
</comment>
<evidence type="ECO:0000256" key="7">
    <source>
        <dbReference type="ARBA" id="ARBA00023136"/>
    </source>
</evidence>
<keyword evidence="2" id="KW-1003">Cell membrane</keyword>
<evidence type="ECO:0000256" key="8">
    <source>
        <dbReference type="SAM" id="Phobius"/>
    </source>
</evidence>
<dbReference type="NCBIfam" id="TIGR02602">
    <property type="entry name" value="8TM_EpsH"/>
    <property type="match status" value="1"/>
</dbReference>
<feature type="transmembrane region" description="Helical" evidence="8">
    <location>
        <begin position="238"/>
        <end position="265"/>
    </location>
</feature>
<evidence type="ECO:0000313" key="9">
    <source>
        <dbReference type="EMBL" id="BBO30721.1"/>
    </source>
</evidence>
<feature type="transmembrane region" description="Helical" evidence="8">
    <location>
        <begin position="33"/>
        <end position="52"/>
    </location>
</feature>
<dbReference type="Proteomes" id="UP000326837">
    <property type="component" value="Chromosome"/>
</dbReference>
<dbReference type="RefSeq" id="WP_152097012.1">
    <property type="nucleotide sequence ID" value="NZ_AP021861.1"/>
</dbReference>
<evidence type="ECO:0000256" key="2">
    <source>
        <dbReference type="ARBA" id="ARBA00022475"/>
    </source>
</evidence>
<feature type="transmembrane region" description="Helical" evidence="8">
    <location>
        <begin position="64"/>
        <end position="80"/>
    </location>
</feature>
<feature type="transmembrane region" description="Helical" evidence="8">
    <location>
        <begin position="119"/>
        <end position="136"/>
    </location>
</feature>
<reference evidence="10" key="1">
    <citation type="submission" date="2019-10" db="EMBL/GenBank/DDBJ databases">
        <title>Lacipirellula parvula gen. nov., sp. nov., representing a lineage of planctomycetes widespread in freshwater anoxic habitats, and description of the family Lacipirellulaceae.</title>
        <authorList>
            <person name="Dedysh S.N."/>
            <person name="Kulichevskaya I.S."/>
            <person name="Beletsky A.V."/>
            <person name="Rakitin A.L."/>
            <person name="Mardanov A.V."/>
            <person name="Ivanova A.A."/>
            <person name="Saltykova V.X."/>
            <person name="Rijpstra W.I.C."/>
            <person name="Sinninghe Damste J.S."/>
            <person name="Ravin N.V."/>
        </authorList>
    </citation>
    <scope>NUCLEOTIDE SEQUENCE [LARGE SCALE GENOMIC DNA]</scope>
    <source>
        <strain evidence="10">PX69</strain>
    </source>
</reference>
<protein>
    <recommendedName>
        <fullName evidence="11">Eight transmembrane protein EpsH</fullName>
    </recommendedName>
</protein>
<evidence type="ECO:0000256" key="5">
    <source>
        <dbReference type="ARBA" id="ARBA00022801"/>
    </source>
</evidence>
<dbReference type="InterPro" id="IPR019127">
    <property type="entry name" value="Exosortase"/>
</dbReference>
<keyword evidence="6 8" id="KW-1133">Transmembrane helix</keyword>
<keyword evidence="3" id="KW-0645">Protease</keyword>